<reference evidence="6" key="2">
    <citation type="journal article" date="2023" name="Commun. Biol.">
        <title>Intrasexual cuticular hydrocarbon dimorphism in a wasp sheds light on hydrocarbon biosynthesis genes in Hymenoptera.</title>
        <authorList>
            <person name="Moris V.C."/>
            <person name="Podsiadlowski L."/>
            <person name="Martin S."/>
            <person name="Oeyen J.P."/>
            <person name="Donath A."/>
            <person name="Petersen M."/>
            <person name="Wilbrandt J."/>
            <person name="Misof B."/>
            <person name="Liedtke D."/>
            <person name="Thamm M."/>
            <person name="Scheiner R."/>
            <person name="Schmitt T."/>
            <person name="Niehuis O."/>
        </authorList>
    </citation>
    <scope>NUCLEOTIDE SEQUENCE</scope>
    <source>
        <strain evidence="6">GBR_01_08_01A</strain>
    </source>
</reference>
<accession>A0AAD9RMT4</accession>
<proteinExistence type="inferred from homology"/>
<dbReference type="AlphaFoldDB" id="A0AAD9RMT4"/>
<evidence type="ECO:0000256" key="5">
    <source>
        <dbReference type="ARBA" id="ARBA00035413"/>
    </source>
</evidence>
<dbReference type="PANTHER" id="PTHR14413">
    <property type="entry name" value="RIBOSOMAL PROTEIN L17"/>
    <property type="match status" value="1"/>
</dbReference>
<evidence type="ECO:0000256" key="4">
    <source>
        <dbReference type="ARBA" id="ARBA00035290"/>
    </source>
</evidence>
<dbReference type="Gene3D" id="3.90.1030.10">
    <property type="entry name" value="Ribosomal protein L17"/>
    <property type="match status" value="1"/>
</dbReference>
<reference evidence="6" key="1">
    <citation type="submission" date="2021-08" db="EMBL/GenBank/DDBJ databases">
        <authorList>
            <person name="Misof B."/>
            <person name="Oliver O."/>
            <person name="Podsiadlowski L."/>
            <person name="Donath A."/>
            <person name="Peters R."/>
            <person name="Mayer C."/>
            <person name="Rust J."/>
            <person name="Gunkel S."/>
            <person name="Lesny P."/>
            <person name="Martin S."/>
            <person name="Oeyen J.P."/>
            <person name="Petersen M."/>
            <person name="Panagiotis P."/>
            <person name="Wilbrandt J."/>
            <person name="Tanja T."/>
        </authorList>
    </citation>
    <scope>NUCLEOTIDE SEQUENCE</scope>
    <source>
        <strain evidence="6">GBR_01_08_01A</strain>
        <tissue evidence="6">Thorax + abdomen</tissue>
    </source>
</reference>
<organism evidence="6 7">
    <name type="scientific">Odynerus spinipes</name>
    <dbReference type="NCBI Taxonomy" id="1348599"/>
    <lineage>
        <taxon>Eukaryota</taxon>
        <taxon>Metazoa</taxon>
        <taxon>Ecdysozoa</taxon>
        <taxon>Arthropoda</taxon>
        <taxon>Hexapoda</taxon>
        <taxon>Insecta</taxon>
        <taxon>Pterygota</taxon>
        <taxon>Neoptera</taxon>
        <taxon>Endopterygota</taxon>
        <taxon>Hymenoptera</taxon>
        <taxon>Apocrita</taxon>
        <taxon>Aculeata</taxon>
        <taxon>Vespoidea</taxon>
        <taxon>Vespidae</taxon>
        <taxon>Eumeninae</taxon>
        <taxon>Odynerus</taxon>
    </lineage>
</organism>
<keyword evidence="3" id="KW-0687">Ribonucleoprotein</keyword>
<dbReference type="GO" id="GO:0003735">
    <property type="term" value="F:structural constituent of ribosome"/>
    <property type="evidence" value="ECO:0007669"/>
    <property type="project" value="InterPro"/>
</dbReference>
<name>A0AAD9RMT4_9HYME</name>
<evidence type="ECO:0000256" key="2">
    <source>
        <dbReference type="ARBA" id="ARBA00022980"/>
    </source>
</evidence>
<dbReference type="PANTHER" id="PTHR14413:SF16">
    <property type="entry name" value="LARGE RIBOSOMAL SUBUNIT PROTEIN BL17M"/>
    <property type="match status" value="1"/>
</dbReference>
<evidence type="ECO:0000256" key="1">
    <source>
        <dbReference type="ARBA" id="ARBA00008777"/>
    </source>
</evidence>
<evidence type="ECO:0000313" key="7">
    <source>
        <dbReference type="Proteomes" id="UP001258017"/>
    </source>
</evidence>
<dbReference type="SUPFAM" id="SSF64263">
    <property type="entry name" value="Prokaryotic ribosomal protein L17"/>
    <property type="match status" value="1"/>
</dbReference>
<evidence type="ECO:0000313" key="6">
    <source>
        <dbReference type="EMBL" id="KAK2582645.1"/>
    </source>
</evidence>
<comment type="similarity">
    <text evidence="1">Belongs to the bacterial ribosomal protein bL17 family.</text>
</comment>
<keyword evidence="7" id="KW-1185">Reference proteome</keyword>
<dbReference type="InterPro" id="IPR036373">
    <property type="entry name" value="Ribosomal_bL17_sf"/>
</dbReference>
<sequence>MNQANVEKLVSKLRYNVKPRRRLSNADGPEGRLRKIQKTLTALLKYERLELNYNRADETRGYVERLISDAIRYGPNHKETMEMADFWITEKQLVHKLFKVLAPRYKDYTISFTKLHKAPYIYPDVVYKRAVLELRGNIYPSIEQYNPHEHNLLHNILLSAARKDFRMEKYEEIANSINSETCKEMSDNINK</sequence>
<dbReference type="EMBL" id="JAIFRP010000031">
    <property type="protein sequence ID" value="KAK2582645.1"/>
    <property type="molecule type" value="Genomic_DNA"/>
</dbReference>
<dbReference type="Pfam" id="PF01196">
    <property type="entry name" value="Ribosomal_L17"/>
    <property type="match status" value="1"/>
</dbReference>
<dbReference type="GO" id="GO:0005762">
    <property type="term" value="C:mitochondrial large ribosomal subunit"/>
    <property type="evidence" value="ECO:0007669"/>
    <property type="project" value="TreeGrafter"/>
</dbReference>
<dbReference type="FunFam" id="3.90.1030.10:FF:000009">
    <property type="entry name" value="39S ribosomal protein L17, mitochondrial"/>
    <property type="match status" value="1"/>
</dbReference>
<protein>
    <recommendedName>
        <fullName evidence="4">Large ribosomal subunit protein bL17m</fullName>
    </recommendedName>
    <alternativeName>
        <fullName evidence="5">39S ribosomal protein L17, mitochondrial</fullName>
    </alternativeName>
</protein>
<keyword evidence="2" id="KW-0689">Ribosomal protein</keyword>
<dbReference type="Proteomes" id="UP001258017">
    <property type="component" value="Unassembled WGS sequence"/>
</dbReference>
<comment type="caution">
    <text evidence="6">The sequence shown here is derived from an EMBL/GenBank/DDBJ whole genome shotgun (WGS) entry which is preliminary data.</text>
</comment>
<dbReference type="GO" id="GO:0006412">
    <property type="term" value="P:translation"/>
    <property type="evidence" value="ECO:0007669"/>
    <property type="project" value="InterPro"/>
</dbReference>
<gene>
    <name evidence="6" type="ORF">KPH14_004924</name>
</gene>
<evidence type="ECO:0000256" key="3">
    <source>
        <dbReference type="ARBA" id="ARBA00023274"/>
    </source>
</evidence>
<dbReference type="InterPro" id="IPR000456">
    <property type="entry name" value="Ribosomal_bL17"/>
</dbReference>